<dbReference type="GO" id="GO:0004115">
    <property type="term" value="F:3',5'-cyclic-AMP phosphodiesterase activity"/>
    <property type="evidence" value="ECO:0007669"/>
    <property type="project" value="InterPro"/>
</dbReference>
<comment type="caution">
    <text evidence="2">The sequence shown here is derived from an EMBL/GenBank/DDBJ whole genome shotgun (WGS) entry which is preliminary data.</text>
</comment>
<dbReference type="InterPro" id="IPR000396">
    <property type="entry name" value="Pdiesterase2"/>
</dbReference>
<dbReference type="InterPro" id="IPR036866">
    <property type="entry name" value="RibonucZ/Hydroxyglut_hydro"/>
</dbReference>
<dbReference type="Gene3D" id="3.60.15.10">
    <property type="entry name" value="Ribonuclease Z/Hydroxyacylglutathione hydrolase-like"/>
    <property type="match status" value="1"/>
</dbReference>
<accession>A0A4R0RMH7</accession>
<sequence length="379" mass="41873">MPAFDMVVLGCGGGPSECNLSSYLLKPHDVPWDEGMIGLDAGSGLGALAKLLTTQPNLFGVRAVNGGGSVPKGYSAAEIYSWLRCYLITHAHLDHVNGAVLAAGSLPGPPRKVYATYETLKDIETVFSDRLWPNLTSWKEEDSRSMVALIYSELQPNGQYQHVSDHLSVRTMPVSHGRYPNSSSIYDSAAFFIRHNRSSQELLFFGDVEPDSIAGEGRTQAIWDVAADMIPHRLNTIFMECSWPLGRPDDRLYGHLNPEHLLEELSNLATTVWRSRHSGAEAVRDDDPSSSPSTPKHVRKRQKRIHASPPMHSDLPELEQLRGVLDGLRVVIIHCKEDLFGVYDRPINLIIADQVRELVEDRGLGAEVVAAVQGMHLSI</sequence>
<evidence type="ECO:0000256" key="1">
    <source>
        <dbReference type="SAM" id="MobiDB-lite"/>
    </source>
</evidence>
<dbReference type="STRING" id="92696.A0A4R0RMH7"/>
<dbReference type="PRINTS" id="PR00388">
    <property type="entry name" value="PDIESTERASE2"/>
</dbReference>
<dbReference type="GO" id="GO:0006198">
    <property type="term" value="P:cAMP catabolic process"/>
    <property type="evidence" value="ECO:0007669"/>
    <property type="project" value="InterPro"/>
</dbReference>
<dbReference type="Proteomes" id="UP000292702">
    <property type="component" value="Unassembled WGS sequence"/>
</dbReference>
<keyword evidence="3" id="KW-1185">Reference proteome</keyword>
<proteinExistence type="predicted"/>
<name>A0A4R0RMH7_9APHY</name>
<feature type="compositionally biased region" description="Basic residues" evidence="1">
    <location>
        <begin position="296"/>
        <end position="306"/>
    </location>
</feature>
<dbReference type="OrthoDB" id="258495at2759"/>
<dbReference type="CDD" id="cd07735">
    <property type="entry name" value="class_II_PDE_MBL-fold"/>
    <property type="match status" value="1"/>
</dbReference>
<reference evidence="2 3" key="1">
    <citation type="submission" date="2018-11" db="EMBL/GenBank/DDBJ databases">
        <title>Genome assembly of Steccherinum ochraceum LE-BIN_3174, the white-rot fungus of the Steccherinaceae family (The Residual Polyporoid clade, Polyporales, Basidiomycota).</title>
        <authorList>
            <person name="Fedorova T.V."/>
            <person name="Glazunova O.A."/>
            <person name="Landesman E.O."/>
            <person name="Moiseenko K.V."/>
            <person name="Psurtseva N.V."/>
            <person name="Savinova O.S."/>
            <person name="Shakhova N.V."/>
            <person name="Tyazhelova T.V."/>
            <person name="Vasina D.V."/>
        </authorList>
    </citation>
    <scope>NUCLEOTIDE SEQUENCE [LARGE SCALE GENOMIC DNA]</scope>
    <source>
        <strain evidence="2 3">LE-BIN_3174</strain>
    </source>
</reference>
<evidence type="ECO:0000313" key="2">
    <source>
        <dbReference type="EMBL" id="TCD68233.1"/>
    </source>
</evidence>
<dbReference type="AlphaFoldDB" id="A0A4R0RMH7"/>
<gene>
    <name evidence="2" type="primary">PDE1</name>
    <name evidence="2" type="ORF">EIP91_011302</name>
</gene>
<organism evidence="2 3">
    <name type="scientific">Steccherinum ochraceum</name>
    <dbReference type="NCBI Taxonomy" id="92696"/>
    <lineage>
        <taxon>Eukaryota</taxon>
        <taxon>Fungi</taxon>
        <taxon>Dikarya</taxon>
        <taxon>Basidiomycota</taxon>
        <taxon>Agaricomycotina</taxon>
        <taxon>Agaricomycetes</taxon>
        <taxon>Polyporales</taxon>
        <taxon>Steccherinaceae</taxon>
        <taxon>Steccherinum</taxon>
    </lineage>
</organism>
<dbReference type="PANTHER" id="PTHR28283">
    <property type="entry name" value="3',5'-CYCLIC-NUCLEOTIDE PHOSPHODIESTERASE 1"/>
    <property type="match status" value="1"/>
</dbReference>
<dbReference type="GO" id="GO:0047555">
    <property type="term" value="F:3',5'-cyclic-GMP phosphodiesterase activity"/>
    <property type="evidence" value="ECO:0007669"/>
    <property type="project" value="TreeGrafter"/>
</dbReference>
<protein>
    <submittedName>
        <fullName evidence="2">3',5'-cyclic-nucleotide phosphodiesterase pde1</fullName>
    </submittedName>
</protein>
<dbReference type="PANTHER" id="PTHR28283:SF1">
    <property type="entry name" value="3',5'-CYCLIC-NUCLEOTIDE PHOSPHODIESTERASE 1"/>
    <property type="match status" value="1"/>
</dbReference>
<feature type="region of interest" description="Disordered" evidence="1">
    <location>
        <begin position="279"/>
        <end position="314"/>
    </location>
</feature>
<dbReference type="EMBL" id="RWJN01000072">
    <property type="protein sequence ID" value="TCD68233.1"/>
    <property type="molecule type" value="Genomic_DNA"/>
</dbReference>
<evidence type="ECO:0000313" key="3">
    <source>
        <dbReference type="Proteomes" id="UP000292702"/>
    </source>
</evidence>
<dbReference type="GO" id="GO:1902660">
    <property type="term" value="P:negative regulation of glucose mediated signaling pathway"/>
    <property type="evidence" value="ECO:0007669"/>
    <property type="project" value="TreeGrafter"/>
</dbReference>
<dbReference type="SUPFAM" id="SSF56281">
    <property type="entry name" value="Metallo-hydrolase/oxidoreductase"/>
    <property type="match status" value="1"/>
</dbReference>
<dbReference type="Pfam" id="PF02112">
    <property type="entry name" value="PDEase_II"/>
    <property type="match status" value="1"/>
</dbReference>